<dbReference type="EMBL" id="JABBWE010000023">
    <property type="protein sequence ID" value="KAG1795205.1"/>
    <property type="molecule type" value="Genomic_DNA"/>
</dbReference>
<dbReference type="GeneID" id="64604266"/>
<evidence type="ECO:0000256" key="1">
    <source>
        <dbReference type="ARBA" id="ARBA00004255"/>
    </source>
</evidence>
<dbReference type="PANTHER" id="PTHR10805">
    <property type="entry name" value="COATOMER SUBUNIT EPSILON"/>
    <property type="match status" value="1"/>
</dbReference>
<dbReference type="GO" id="GO:0015031">
    <property type="term" value="P:protein transport"/>
    <property type="evidence" value="ECO:0007669"/>
    <property type="project" value="UniProtKB-KW"/>
</dbReference>
<evidence type="ECO:0000256" key="5">
    <source>
        <dbReference type="ARBA" id="ARBA00022490"/>
    </source>
</evidence>
<evidence type="ECO:0000256" key="10">
    <source>
        <dbReference type="ARBA" id="ARBA00023329"/>
    </source>
</evidence>
<keyword evidence="9" id="KW-0472">Membrane</keyword>
<organism evidence="12 13">
    <name type="scientific">Suillus plorans</name>
    <dbReference type="NCBI Taxonomy" id="116603"/>
    <lineage>
        <taxon>Eukaryota</taxon>
        <taxon>Fungi</taxon>
        <taxon>Dikarya</taxon>
        <taxon>Basidiomycota</taxon>
        <taxon>Agaricomycotina</taxon>
        <taxon>Agaricomycetes</taxon>
        <taxon>Agaricomycetidae</taxon>
        <taxon>Boletales</taxon>
        <taxon>Suillineae</taxon>
        <taxon>Suillaceae</taxon>
        <taxon>Suillus</taxon>
    </lineage>
</organism>
<evidence type="ECO:0000256" key="11">
    <source>
        <dbReference type="SAM" id="Coils"/>
    </source>
</evidence>
<keyword evidence="4" id="KW-0813">Transport</keyword>
<evidence type="ECO:0000256" key="8">
    <source>
        <dbReference type="ARBA" id="ARBA00023034"/>
    </source>
</evidence>
<dbReference type="RefSeq" id="XP_041161157.1">
    <property type="nucleotide sequence ID" value="XM_041310502.1"/>
</dbReference>
<protein>
    <submittedName>
        <fullName evidence="12">Coatomer epsilon subunit-domain-containing protein</fullName>
    </submittedName>
</protein>
<evidence type="ECO:0000256" key="2">
    <source>
        <dbReference type="ARBA" id="ARBA00004347"/>
    </source>
</evidence>
<gene>
    <name evidence="12" type="ORF">HD556DRAFT_400803</name>
</gene>
<evidence type="ECO:0000313" key="12">
    <source>
        <dbReference type="EMBL" id="KAG1795205.1"/>
    </source>
</evidence>
<keyword evidence="6" id="KW-0931">ER-Golgi transport</keyword>
<comment type="subcellular location">
    <subcellularLocation>
        <location evidence="2">Cytoplasmic vesicle</location>
        <location evidence="2">COPI-coated vesicle membrane</location>
        <topology evidence="2">Peripheral membrane protein</topology>
        <orientation evidence="2">Cytoplasmic side</orientation>
    </subcellularLocation>
    <subcellularLocation>
        <location evidence="1">Golgi apparatus membrane</location>
        <topology evidence="1">Peripheral membrane protein</topology>
        <orientation evidence="1">Cytoplasmic side</orientation>
    </subcellularLocation>
</comment>
<comment type="caution">
    <text evidence="12">The sequence shown here is derived from an EMBL/GenBank/DDBJ whole genome shotgun (WGS) entry which is preliminary data.</text>
</comment>
<evidence type="ECO:0000256" key="4">
    <source>
        <dbReference type="ARBA" id="ARBA00022448"/>
    </source>
</evidence>
<dbReference type="InterPro" id="IPR011990">
    <property type="entry name" value="TPR-like_helical_dom_sf"/>
</dbReference>
<dbReference type="Pfam" id="PF04733">
    <property type="entry name" value="Coatomer_E"/>
    <property type="match status" value="1"/>
</dbReference>
<accession>A0A9P7DJ73</accession>
<keyword evidence="11" id="KW-0175">Coiled coil</keyword>
<name>A0A9P7DJ73_9AGAM</name>
<dbReference type="Proteomes" id="UP000719766">
    <property type="component" value="Unassembled WGS sequence"/>
</dbReference>
<keyword evidence="10" id="KW-0968">Cytoplasmic vesicle</keyword>
<evidence type="ECO:0000256" key="9">
    <source>
        <dbReference type="ARBA" id="ARBA00023136"/>
    </source>
</evidence>
<dbReference type="GO" id="GO:0006890">
    <property type="term" value="P:retrograde vesicle-mediated transport, Golgi to endoplasmic reticulum"/>
    <property type="evidence" value="ECO:0007669"/>
    <property type="project" value="InterPro"/>
</dbReference>
<comment type="similarity">
    <text evidence="3">Belongs to the COPE family.</text>
</comment>
<dbReference type="InterPro" id="IPR006822">
    <property type="entry name" value="Coatomer_esu"/>
</dbReference>
<reference evidence="12" key="1">
    <citation type="journal article" date="2020" name="New Phytol.">
        <title>Comparative genomics reveals dynamic genome evolution in host specialist ectomycorrhizal fungi.</title>
        <authorList>
            <person name="Lofgren L.A."/>
            <person name="Nguyen N.H."/>
            <person name="Vilgalys R."/>
            <person name="Ruytinx J."/>
            <person name="Liao H.L."/>
            <person name="Branco S."/>
            <person name="Kuo A."/>
            <person name="LaButti K."/>
            <person name="Lipzen A."/>
            <person name="Andreopoulos W."/>
            <person name="Pangilinan J."/>
            <person name="Riley R."/>
            <person name="Hundley H."/>
            <person name="Na H."/>
            <person name="Barry K."/>
            <person name="Grigoriev I.V."/>
            <person name="Stajich J.E."/>
            <person name="Kennedy P.G."/>
        </authorList>
    </citation>
    <scope>NUCLEOTIDE SEQUENCE</scope>
    <source>
        <strain evidence="12">S12</strain>
    </source>
</reference>
<dbReference type="GO" id="GO:0006891">
    <property type="term" value="P:intra-Golgi vesicle-mediated transport"/>
    <property type="evidence" value="ECO:0007669"/>
    <property type="project" value="TreeGrafter"/>
</dbReference>
<dbReference type="GO" id="GO:0005198">
    <property type="term" value="F:structural molecule activity"/>
    <property type="evidence" value="ECO:0007669"/>
    <property type="project" value="InterPro"/>
</dbReference>
<sequence>MDVDLYFIKQQFTLGAYPALLSLQLPDPSSSDYIPFLLYKVRAHLAIGDNASALALLPTDTENVALKAAAALAKGEQGLETLRDLCVEIEADQDSSDWEKQTVQVLAATAFVRAGEIEEALETLRTEGIPGDEEAALLTQVYLSLARPALAQKVLAPALKANPDALVLQLAEAAISLVTGSQGTSGEPYAPALSFYNEQVANPSISSPALLVGRAVVRILRGELSSAQSDLEEAESILSRAKCDQASSDMLAAMIVAAGLSDAKKGEADQLWTRFLKQHPSHPLVADIAAKDLLFDQCASKIQVPPRAVAVA</sequence>
<dbReference type="GO" id="GO:0006888">
    <property type="term" value="P:endoplasmic reticulum to Golgi vesicle-mediated transport"/>
    <property type="evidence" value="ECO:0007669"/>
    <property type="project" value="TreeGrafter"/>
</dbReference>
<dbReference type="PANTHER" id="PTHR10805:SF0">
    <property type="entry name" value="COATOMER SUBUNIT EPSILON"/>
    <property type="match status" value="1"/>
</dbReference>
<dbReference type="AlphaFoldDB" id="A0A9P7DJ73"/>
<evidence type="ECO:0000256" key="7">
    <source>
        <dbReference type="ARBA" id="ARBA00022927"/>
    </source>
</evidence>
<dbReference type="OrthoDB" id="310217at2759"/>
<keyword evidence="5" id="KW-0963">Cytoplasm</keyword>
<dbReference type="GO" id="GO:0030126">
    <property type="term" value="C:COPI vesicle coat"/>
    <property type="evidence" value="ECO:0007669"/>
    <property type="project" value="TreeGrafter"/>
</dbReference>
<keyword evidence="8" id="KW-0333">Golgi apparatus</keyword>
<proteinExistence type="inferred from homology"/>
<evidence type="ECO:0000256" key="6">
    <source>
        <dbReference type="ARBA" id="ARBA00022892"/>
    </source>
</evidence>
<keyword evidence="13" id="KW-1185">Reference proteome</keyword>
<dbReference type="GO" id="GO:0000139">
    <property type="term" value="C:Golgi membrane"/>
    <property type="evidence" value="ECO:0007669"/>
    <property type="project" value="UniProtKB-SubCell"/>
</dbReference>
<evidence type="ECO:0000256" key="3">
    <source>
        <dbReference type="ARBA" id="ARBA00008827"/>
    </source>
</evidence>
<keyword evidence="7" id="KW-0653">Protein transport</keyword>
<dbReference type="Gene3D" id="1.25.40.10">
    <property type="entry name" value="Tetratricopeptide repeat domain"/>
    <property type="match status" value="1"/>
</dbReference>
<feature type="coiled-coil region" evidence="11">
    <location>
        <begin position="217"/>
        <end position="244"/>
    </location>
</feature>
<evidence type="ECO:0000313" key="13">
    <source>
        <dbReference type="Proteomes" id="UP000719766"/>
    </source>
</evidence>